<dbReference type="Pfam" id="PF00078">
    <property type="entry name" value="RVT_1"/>
    <property type="match status" value="1"/>
</dbReference>
<dbReference type="AlphaFoldDB" id="A0A1B6M6R6"/>
<dbReference type="InterPro" id="IPR000477">
    <property type="entry name" value="RT_dom"/>
</dbReference>
<dbReference type="PROSITE" id="PS50878">
    <property type="entry name" value="RT_POL"/>
    <property type="match status" value="1"/>
</dbReference>
<name>A0A1B6M6R6_9HEMI</name>
<proteinExistence type="predicted"/>
<accession>A0A1B6M6R6</accession>
<sequence length="326" mass="37267">MHNKSILSDRYQAVMLDGVLSGFELVEHGVPQGSVLGPSFFIIYINDLPSQVRDELIYPYLFADDLALSVTDNNVDSLRLRLDGTSITIQDWCSANSLCLNEEKTVQILFTPSRLRPAQADTVKFLGVHLEPGLGWETHVNSLVNKICKGIFMLRILSLRVSVTALLTVYYGHIFSHLSYGVILWGNHPSVSRLLILQKKAVRIMCRARPSEHCKPLFVQLKLLTLPAIYVLDCLLYVKKHIEHFTLCDNLHNYSTRQESNVFIKFNKYSRTLKSYEVTAIKLYNGLPHYIKNLPVNQYKLRLKSFLIANPLYSTKDFLDLNLVHV</sequence>
<feature type="domain" description="Reverse transcriptase" evidence="1">
    <location>
        <begin position="1"/>
        <end position="130"/>
    </location>
</feature>
<gene>
    <name evidence="2" type="ORF">g.40424</name>
</gene>
<dbReference type="PANTHER" id="PTHR33332">
    <property type="entry name" value="REVERSE TRANSCRIPTASE DOMAIN-CONTAINING PROTEIN"/>
    <property type="match status" value="1"/>
</dbReference>
<evidence type="ECO:0000259" key="1">
    <source>
        <dbReference type="PROSITE" id="PS50878"/>
    </source>
</evidence>
<protein>
    <recommendedName>
        <fullName evidence="1">Reverse transcriptase domain-containing protein</fullName>
    </recommendedName>
</protein>
<evidence type="ECO:0000313" key="2">
    <source>
        <dbReference type="EMBL" id="JAT31584.1"/>
    </source>
</evidence>
<organism evidence="2">
    <name type="scientific">Graphocephala atropunctata</name>
    <dbReference type="NCBI Taxonomy" id="36148"/>
    <lineage>
        <taxon>Eukaryota</taxon>
        <taxon>Metazoa</taxon>
        <taxon>Ecdysozoa</taxon>
        <taxon>Arthropoda</taxon>
        <taxon>Hexapoda</taxon>
        <taxon>Insecta</taxon>
        <taxon>Pterygota</taxon>
        <taxon>Neoptera</taxon>
        <taxon>Paraneoptera</taxon>
        <taxon>Hemiptera</taxon>
        <taxon>Auchenorrhyncha</taxon>
        <taxon>Membracoidea</taxon>
        <taxon>Cicadellidae</taxon>
        <taxon>Cicadellinae</taxon>
        <taxon>Cicadellini</taxon>
        <taxon>Graphocephala</taxon>
    </lineage>
</organism>
<dbReference type="EMBL" id="GEBQ01008393">
    <property type="protein sequence ID" value="JAT31584.1"/>
    <property type="molecule type" value="Transcribed_RNA"/>
</dbReference>
<reference evidence="2" key="1">
    <citation type="submission" date="2015-11" db="EMBL/GenBank/DDBJ databases">
        <title>De novo transcriptome assembly of four potential Pierce s Disease insect vectors from Arizona vineyards.</title>
        <authorList>
            <person name="Tassone E.E."/>
        </authorList>
    </citation>
    <scope>NUCLEOTIDE SEQUENCE</scope>
</reference>